<dbReference type="Pfam" id="PF00144">
    <property type="entry name" value="Beta-lactamase"/>
    <property type="match status" value="1"/>
</dbReference>
<dbReference type="GO" id="GO:0016787">
    <property type="term" value="F:hydrolase activity"/>
    <property type="evidence" value="ECO:0007669"/>
    <property type="project" value="UniProtKB-KW"/>
</dbReference>
<evidence type="ECO:0000313" key="5">
    <source>
        <dbReference type="Proteomes" id="UP000292087"/>
    </source>
</evidence>
<feature type="domain" description="Beta-lactamase-related" evidence="3">
    <location>
        <begin position="88"/>
        <end position="437"/>
    </location>
</feature>
<dbReference type="Proteomes" id="UP000292087">
    <property type="component" value="Unassembled WGS sequence"/>
</dbReference>
<gene>
    <name evidence="4" type="ORF">EA656_15300</name>
</gene>
<dbReference type="AlphaFoldDB" id="A0A4V2HEQ9"/>
<feature type="region of interest" description="Disordered" evidence="2">
    <location>
        <begin position="1"/>
        <end position="30"/>
    </location>
</feature>
<dbReference type="InterPro" id="IPR012338">
    <property type="entry name" value="Beta-lactam/transpept-like"/>
</dbReference>
<dbReference type="PANTHER" id="PTHR43283:SF11">
    <property type="entry name" value="BETA-LACTAMASE-RELATED DOMAIN-CONTAINING PROTEIN"/>
    <property type="match status" value="1"/>
</dbReference>
<evidence type="ECO:0000259" key="3">
    <source>
        <dbReference type="Pfam" id="PF00144"/>
    </source>
</evidence>
<comment type="caution">
    <text evidence="4">The sequence shown here is derived from an EMBL/GenBank/DDBJ whole genome shotgun (WGS) entry which is preliminary data.</text>
</comment>
<dbReference type="EMBL" id="SHMF01000004">
    <property type="protein sequence ID" value="TAA33792.1"/>
    <property type="molecule type" value="Genomic_DNA"/>
</dbReference>
<accession>A0A4V2HEQ9</accession>
<evidence type="ECO:0000256" key="1">
    <source>
        <dbReference type="ARBA" id="ARBA00022801"/>
    </source>
</evidence>
<dbReference type="Gene3D" id="3.40.710.10">
    <property type="entry name" value="DD-peptidase/beta-lactamase superfamily"/>
    <property type="match status" value="1"/>
</dbReference>
<sequence length="451" mass="48604">MTTRACAAGHGQRVADGSARMPAEVTSGRRGGDAVAETLAAPTGRFRMHFRKTLLTLLTVSLAGGPLCLAEARADERSAEPAAPATSIDAAIRQQMREGGLVGVGAAVIVDGKVAWRGAYGLADRERGRPFTTATVMNIASISKTVVGAAMMRAQEEGKLSVDADIDGYLPFQVRNPRHPDIPITLRQIATHTSSITDRWDVYAASYHFGRNAPQPLGDFLRGYFVPGGADYSPENYNASAPGTERDYSNIGAGLAGYIIERTTGQPLDRYTEDRIFRPLGMVSTHWRLQPRDLREGATLYLSQDGIAVALQPYNITTWPDGGLRTSVDDLSKFFIALLGGGQANGVRILKKQSVDDMLRLQFTPQNKPSNVNVAEKNSGLFWQTKYSTRYVGHGGSDPGLKTEMLATPDLRAGIVLFANTAGPETDKAYEAILKLLFARAKALSESGASR</sequence>
<keyword evidence="1 4" id="KW-0378">Hydrolase</keyword>
<dbReference type="PANTHER" id="PTHR43283">
    <property type="entry name" value="BETA-LACTAMASE-RELATED"/>
    <property type="match status" value="1"/>
</dbReference>
<name>A0A4V2HEQ9_9GAMM</name>
<dbReference type="InterPro" id="IPR001466">
    <property type="entry name" value="Beta-lactam-related"/>
</dbReference>
<organism evidence="4 5">
    <name type="scientific">Pseudoxanthomonas winnipegensis</name>
    <dbReference type="NCBI Taxonomy" id="2480810"/>
    <lineage>
        <taxon>Bacteria</taxon>
        <taxon>Pseudomonadati</taxon>
        <taxon>Pseudomonadota</taxon>
        <taxon>Gammaproteobacteria</taxon>
        <taxon>Lysobacterales</taxon>
        <taxon>Lysobacteraceae</taxon>
        <taxon>Pseudoxanthomonas</taxon>
    </lineage>
</organism>
<dbReference type="InterPro" id="IPR050789">
    <property type="entry name" value="Diverse_Enzym_Activities"/>
</dbReference>
<evidence type="ECO:0000256" key="2">
    <source>
        <dbReference type="SAM" id="MobiDB-lite"/>
    </source>
</evidence>
<protein>
    <submittedName>
        <fullName evidence="4">Class A beta-lactamase-related serine hydrolase</fullName>
    </submittedName>
</protein>
<reference evidence="4 5" key="1">
    <citation type="submission" date="2019-02" db="EMBL/GenBank/DDBJ databases">
        <title>WGS of Pseudoxanthomonas species novum from clinical isolates.</title>
        <authorList>
            <person name="Bernier A.-M."/>
            <person name="Bernard K."/>
            <person name="Vachon A."/>
        </authorList>
    </citation>
    <scope>NUCLEOTIDE SEQUENCE [LARGE SCALE GENOMIC DNA]</scope>
    <source>
        <strain evidence="4 5">NML140781</strain>
    </source>
</reference>
<dbReference type="SUPFAM" id="SSF56601">
    <property type="entry name" value="beta-lactamase/transpeptidase-like"/>
    <property type="match status" value="1"/>
</dbReference>
<proteinExistence type="predicted"/>
<evidence type="ECO:0000313" key="4">
    <source>
        <dbReference type="EMBL" id="TAA33792.1"/>
    </source>
</evidence>